<dbReference type="Pfam" id="PF03193">
    <property type="entry name" value="RsgA_GTPase"/>
    <property type="match status" value="1"/>
</dbReference>
<evidence type="ECO:0000259" key="12">
    <source>
        <dbReference type="PROSITE" id="PS51721"/>
    </source>
</evidence>
<evidence type="ECO:0000256" key="5">
    <source>
        <dbReference type="ARBA" id="ARBA00022741"/>
    </source>
</evidence>
<feature type="binding site" evidence="10">
    <location>
        <position position="294"/>
    </location>
    <ligand>
        <name>Zn(2+)</name>
        <dbReference type="ChEBI" id="CHEBI:29105"/>
    </ligand>
</feature>
<comment type="subunit">
    <text evidence="10">Monomer. Associates with 30S ribosomal subunit, binds 16S rRNA.</text>
</comment>
<evidence type="ECO:0000256" key="1">
    <source>
        <dbReference type="ARBA" id="ARBA00022490"/>
    </source>
</evidence>
<keyword evidence="6 10" id="KW-0378">Hydrolase</keyword>
<dbReference type="InterPro" id="IPR027417">
    <property type="entry name" value="P-loop_NTPase"/>
</dbReference>
<keyword evidence="14" id="KW-1185">Reference proteome</keyword>
<keyword evidence="2 10" id="KW-0690">Ribosome biogenesis</keyword>
<name>A0A848M0V7_9BACT</name>
<dbReference type="GO" id="GO:0005737">
    <property type="term" value="C:cytoplasm"/>
    <property type="evidence" value="ECO:0007669"/>
    <property type="project" value="UniProtKB-SubCell"/>
</dbReference>
<dbReference type="InterPro" id="IPR010914">
    <property type="entry name" value="RsgA_GTPase_dom"/>
</dbReference>
<organism evidence="13 14">
    <name type="scientific">Pyxidicoccus fallax</name>
    <dbReference type="NCBI Taxonomy" id="394095"/>
    <lineage>
        <taxon>Bacteria</taxon>
        <taxon>Pseudomonadati</taxon>
        <taxon>Myxococcota</taxon>
        <taxon>Myxococcia</taxon>
        <taxon>Myxococcales</taxon>
        <taxon>Cystobacterineae</taxon>
        <taxon>Myxococcaceae</taxon>
        <taxon>Pyxidicoccus</taxon>
    </lineage>
</organism>
<feature type="binding site" evidence="10">
    <location>
        <position position="287"/>
    </location>
    <ligand>
        <name>Zn(2+)</name>
        <dbReference type="ChEBI" id="CHEBI:29105"/>
    </ligand>
</feature>
<dbReference type="Proteomes" id="UP000518300">
    <property type="component" value="Unassembled WGS sequence"/>
</dbReference>
<keyword evidence="3 10" id="KW-0479">Metal-binding</keyword>
<accession>A0A848M0V7</accession>
<evidence type="ECO:0000313" key="13">
    <source>
        <dbReference type="EMBL" id="NMO23382.1"/>
    </source>
</evidence>
<comment type="cofactor">
    <cofactor evidence="10">
        <name>Zn(2+)</name>
        <dbReference type="ChEBI" id="CHEBI:29105"/>
    </cofactor>
    <text evidence="10">Binds 1 zinc ion per subunit.</text>
</comment>
<comment type="caution">
    <text evidence="13">The sequence shown here is derived from an EMBL/GenBank/DDBJ whole genome shotgun (WGS) entry which is preliminary data.</text>
</comment>
<evidence type="ECO:0000256" key="4">
    <source>
        <dbReference type="ARBA" id="ARBA00022730"/>
    </source>
</evidence>
<comment type="function">
    <text evidence="10">One of several proteins that assist in the late maturation steps of the functional core of the 30S ribosomal subunit. Helps release RbfA from mature subunits. May play a role in the assembly of ribosomal proteins into the subunit. Circularly permuted GTPase that catalyzes slow GTP hydrolysis, GTPase activity is stimulated by the 30S ribosomal subunit.</text>
</comment>
<gene>
    <name evidence="10 13" type="primary">rsgA</name>
    <name evidence="13" type="ORF">HG543_52270</name>
</gene>
<keyword evidence="9 10" id="KW-0342">GTP-binding</keyword>
<dbReference type="InterPro" id="IPR004881">
    <property type="entry name" value="Ribosome_biogen_GTPase_RsgA"/>
</dbReference>
<dbReference type="PROSITE" id="PS50936">
    <property type="entry name" value="ENGC_GTPASE"/>
    <property type="match status" value="1"/>
</dbReference>
<evidence type="ECO:0000256" key="9">
    <source>
        <dbReference type="ARBA" id="ARBA00023134"/>
    </source>
</evidence>
<keyword evidence="4 10" id="KW-0699">rRNA-binding</keyword>
<evidence type="ECO:0000256" key="7">
    <source>
        <dbReference type="ARBA" id="ARBA00022833"/>
    </source>
</evidence>
<dbReference type="EMBL" id="JABBJJ010000597">
    <property type="protein sequence ID" value="NMO23382.1"/>
    <property type="molecule type" value="Genomic_DNA"/>
</dbReference>
<evidence type="ECO:0000259" key="11">
    <source>
        <dbReference type="PROSITE" id="PS50936"/>
    </source>
</evidence>
<dbReference type="InterPro" id="IPR030378">
    <property type="entry name" value="G_CP_dom"/>
</dbReference>
<comment type="subcellular location">
    <subcellularLocation>
        <location evidence="10">Cytoplasm</location>
    </subcellularLocation>
</comment>
<keyword evidence="5 10" id="KW-0547">Nucleotide-binding</keyword>
<comment type="similarity">
    <text evidence="10">Belongs to the TRAFAC class YlqF/YawG GTPase family. RsgA subfamily.</text>
</comment>
<dbReference type="GO" id="GO:0003924">
    <property type="term" value="F:GTPase activity"/>
    <property type="evidence" value="ECO:0007669"/>
    <property type="project" value="UniProtKB-UniRule"/>
</dbReference>
<evidence type="ECO:0000256" key="8">
    <source>
        <dbReference type="ARBA" id="ARBA00022884"/>
    </source>
</evidence>
<dbReference type="GO" id="GO:0046872">
    <property type="term" value="F:metal ion binding"/>
    <property type="evidence" value="ECO:0007669"/>
    <property type="project" value="UniProtKB-KW"/>
</dbReference>
<evidence type="ECO:0000256" key="3">
    <source>
        <dbReference type="ARBA" id="ARBA00022723"/>
    </source>
</evidence>
<keyword evidence="8 10" id="KW-0694">RNA-binding</keyword>
<dbReference type="SUPFAM" id="SSF52540">
    <property type="entry name" value="P-loop containing nucleoside triphosphate hydrolases"/>
    <property type="match status" value="1"/>
</dbReference>
<keyword evidence="7 10" id="KW-0862">Zinc</keyword>
<evidence type="ECO:0000256" key="10">
    <source>
        <dbReference type="HAMAP-Rule" id="MF_01820"/>
    </source>
</evidence>
<dbReference type="RefSeq" id="WP_169352463.1">
    <property type="nucleotide sequence ID" value="NZ_JABBJJ010000597.1"/>
</dbReference>
<feature type="domain" description="EngC GTPase" evidence="11">
    <location>
        <begin position="115"/>
        <end position="262"/>
    </location>
</feature>
<dbReference type="GO" id="GO:0005525">
    <property type="term" value="F:GTP binding"/>
    <property type="evidence" value="ECO:0007669"/>
    <property type="project" value="UniProtKB-UniRule"/>
</dbReference>
<evidence type="ECO:0000313" key="14">
    <source>
        <dbReference type="Proteomes" id="UP000518300"/>
    </source>
</evidence>
<feature type="binding site" evidence="10">
    <location>
        <begin position="154"/>
        <end position="157"/>
    </location>
    <ligand>
        <name>GTP</name>
        <dbReference type="ChEBI" id="CHEBI:37565"/>
    </ligand>
</feature>
<dbReference type="CDD" id="cd01854">
    <property type="entry name" value="YjeQ_EngC"/>
    <property type="match status" value="1"/>
</dbReference>
<feature type="binding site" evidence="10">
    <location>
        <position position="300"/>
    </location>
    <ligand>
        <name>Zn(2+)</name>
        <dbReference type="ChEBI" id="CHEBI:29105"/>
    </ligand>
</feature>
<dbReference type="PROSITE" id="PS51721">
    <property type="entry name" value="G_CP"/>
    <property type="match status" value="1"/>
</dbReference>
<dbReference type="GO" id="GO:0042274">
    <property type="term" value="P:ribosomal small subunit biogenesis"/>
    <property type="evidence" value="ECO:0007669"/>
    <property type="project" value="UniProtKB-UniRule"/>
</dbReference>
<dbReference type="AlphaFoldDB" id="A0A848M0V7"/>
<dbReference type="GO" id="GO:0019843">
    <property type="term" value="F:rRNA binding"/>
    <property type="evidence" value="ECO:0007669"/>
    <property type="project" value="UniProtKB-KW"/>
</dbReference>
<reference evidence="13 14" key="1">
    <citation type="submission" date="2020-04" db="EMBL/GenBank/DDBJ databases">
        <title>Draft genome of Pyxidicoccus fallax type strain.</title>
        <authorList>
            <person name="Whitworth D.E."/>
        </authorList>
    </citation>
    <scope>NUCLEOTIDE SEQUENCE [LARGE SCALE GENOMIC DNA]</scope>
    <source>
        <strain evidence="13 14">DSM 14698</strain>
    </source>
</reference>
<proteinExistence type="inferred from homology"/>
<feature type="binding site" evidence="10">
    <location>
        <begin position="206"/>
        <end position="214"/>
    </location>
    <ligand>
        <name>GTP</name>
        <dbReference type="ChEBI" id="CHEBI:37565"/>
    </ligand>
</feature>
<evidence type="ECO:0000256" key="2">
    <source>
        <dbReference type="ARBA" id="ARBA00022517"/>
    </source>
</evidence>
<dbReference type="PANTHER" id="PTHR32120:SF10">
    <property type="entry name" value="SMALL RIBOSOMAL SUBUNIT BIOGENESIS GTPASE RSGA"/>
    <property type="match status" value="1"/>
</dbReference>
<sequence>MSLELESLGWGPDLGHAFTVLLSESSLPLVPGRVVRQARGLLSVQTSGRVFLARTAGRLLHEAPGAEALPTIGDWVALQLPSGDGEALLHAVLPRRGVLARREAGSERDVQLIAANLDVVFLVTGLDDNYNPRRIERALAVAWNSGAAPVVVLSKADLHPDVPERVQEVEALAPGVPVIALSAHTGEGVEALRALLPAGKTGALLGSSGVGKSTLVNLLLGEERLATQAVSEEDGRGRHTTTHRELFVLPWGGLLIDAPGLRELGLWGDEEGVDQAFSDILALAEGCRFSDCQHQGEPGCAVHAAVAAGELPRARLDSFDKLRRERAYLARQTDAAAQREHKRVMRNLSRAGAEGARFKRRGG</sequence>
<dbReference type="HAMAP" id="MF_01820">
    <property type="entry name" value="GTPase_RsgA"/>
    <property type="match status" value="1"/>
</dbReference>
<evidence type="ECO:0000256" key="6">
    <source>
        <dbReference type="ARBA" id="ARBA00022801"/>
    </source>
</evidence>
<feature type="binding site" evidence="10">
    <location>
        <position position="292"/>
    </location>
    <ligand>
        <name>Zn(2+)</name>
        <dbReference type="ChEBI" id="CHEBI:29105"/>
    </ligand>
</feature>
<dbReference type="NCBIfam" id="TIGR00157">
    <property type="entry name" value="ribosome small subunit-dependent GTPase A"/>
    <property type="match status" value="1"/>
</dbReference>
<dbReference type="Gene3D" id="3.40.50.300">
    <property type="entry name" value="P-loop containing nucleotide triphosphate hydrolases"/>
    <property type="match status" value="1"/>
</dbReference>
<dbReference type="Gene3D" id="1.10.40.50">
    <property type="entry name" value="Probable gtpase engc, domain 3"/>
    <property type="match status" value="1"/>
</dbReference>
<feature type="domain" description="CP-type G" evidence="12">
    <location>
        <begin position="106"/>
        <end position="264"/>
    </location>
</feature>
<dbReference type="EC" id="3.6.1.-" evidence="10"/>
<dbReference type="PANTHER" id="PTHR32120">
    <property type="entry name" value="SMALL RIBOSOMAL SUBUNIT BIOGENESIS GTPASE RSGA"/>
    <property type="match status" value="1"/>
</dbReference>
<protein>
    <recommendedName>
        <fullName evidence="10">Small ribosomal subunit biogenesis GTPase RsgA</fullName>
        <ecNumber evidence="10">3.6.1.-</ecNumber>
    </recommendedName>
</protein>
<keyword evidence="1 10" id="KW-0963">Cytoplasm</keyword>